<dbReference type="InterPro" id="IPR025398">
    <property type="entry name" value="DUF4371"/>
</dbReference>
<dbReference type="InterPro" id="IPR018297">
    <property type="entry name" value="A/G_cyclase_CS"/>
</dbReference>
<dbReference type="FunFam" id="3.30.70.1230:FF:000004">
    <property type="entry name" value="Guanylate cyclase"/>
    <property type="match status" value="1"/>
</dbReference>
<proteinExistence type="inferred from homology"/>
<dbReference type="CDD" id="cd14042">
    <property type="entry name" value="PK_GC-A_B"/>
    <property type="match status" value="1"/>
</dbReference>
<dbReference type="InterPro" id="IPR000719">
    <property type="entry name" value="Prot_kinase_dom"/>
</dbReference>
<reference evidence="18" key="1">
    <citation type="submission" date="2020-11" db="EMBL/GenBank/DDBJ databases">
        <authorList>
            <person name="Tran Van P."/>
        </authorList>
    </citation>
    <scope>NUCLEOTIDE SEQUENCE</scope>
</reference>
<dbReference type="PROSITE" id="PS50125">
    <property type="entry name" value="GUANYLATE_CYCLASE_2"/>
    <property type="match status" value="1"/>
</dbReference>
<dbReference type="EC" id="4.6.1.2" evidence="3 15"/>
<dbReference type="Pfam" id="PF07714">
    <property type="entry name" value="PK_Tyr_Ser-Thr"/>
    <property type="match status" value="1"/>
</dbReference>
<dbReference type="InterPro" id="IPR028082">
    <property type="entry name" value="Peripla_BP_I"/>
</dbReference>
<keyword evidence="11" id="KW-0325">Glycoprotein</keyword>
<dbReference type="PANTHER" id="PTHR11920:SF501">
    <property type="entry name" value="GUANYLATE CYCLASE 32E"/>
    <property type="match status" value="1"/>
</dbReference>
<keyword evidence="10" id="KW-0675">Receptor</keyword>
<dbReference type="PROSITE" id="PS00452">
    <property type="entry name" value="GUANYLATE_CYCLASE_1"/>
    <property type="match status" value="1"/>
</dbReference>
<dbReference type="SUPFAM" id="SSF56112">
    <property type="entry name" value="Protein kinase-like (PK-like)"/>
    <property type="match status" value="1"/>
</dbReference>
<evidence type="ECO:0000256" key="13">
    <source>
        <dbReference type="ARBA" id="ARBA00023293"/>
    </source>
</evidence>
<dbReference type="Pfam" id="PF14291">
    <property type="entry name" value="DUF4371"/>
    <property type="match status" value="1"/>
</dbReference>
<keyword evidence="9" id="KW-0472">Membrane</keyword>
<dbReference type="Gene3D" id="1.10.510.10">
    <property type="entry name" value="Transferase(Phosphotransferase) domain 1"/>
    <property type="match status" value="1"/>
</dbReference>
<dbReference type="CDD" id="cd07302">
    <property type="entry name" value="CHD"/>
    <property type="match status" value="1"/>
</dbReference>
<dbReference type="Pfam" id="PF01094">
    <property type="entry name" value="ANF_receptor"/>
    <property type="match status" value="2"/>
</dbReference>
<evidence type="ECO:0000256" key="1">
    <source>
        <dbReference type="ARBA" id="ARBA00001436"/>
    </source>
</evidence>
<dbReference type="GO" id="GO:0005886">
    <property type="term" value="C:plasma membrane"/>
    <property type="evidence" value="ECO:0007669"/>
    <property type="project" value="TreeGrafter"/>
</dbReference>
<comment type="subcellular location">
    <subcellularLocation>
        <location evidence="2">Membrane</location>
        <topology evidence="2">Single-pass type I membrane protein</topology>
    </subcellularLocation>
</comment>
<evidence type="ECO:0000256" key="10">
    <source>
        <dbReference type="ARBA" id="ARBA00023170"/>
    </source>
</evidence>
<dbReference type="Gene3D" id="3.40.50.2300">
    <property type="match status" value="2"/>
</dbReference>
<dbReference type="GO" id="GO:0001653">
    <property type="term" value="F:peptide receptor activity"/>
    <property type="evidence" value="ECO:0007669"/>
    <property type="project" value="TreeGrafter"/>
</dbReference>
<dbReference type="Pfam" id="PF00211">
    <property type="entry name" value="Guanylate_cyc"/>
    <property type="match status" value="1"/>
</dbReference>
<protein>
    <recommendedName>
        <fullName evidence="3 15">Guanylate cyclase</fullName>
        <ecNumber evidence="3 15">4.6.1.2</ecNumber>
    </recommendedName>
</protein>
<feature type="domain" description="Guanylate cyclase" evidence="17">
    <location>
        <begin position="1186"/>
        <end position="1316"/>
    </location>
</feature>
<keyword evidence="5" id="KW-0732">Signal</keyword>
<keyword evidence="6" id="KW-0547">Nucleotide-binding</keyword>
<dbReference type="GO" id="GO:0004383">
    <property type="term" value="F:guanylate cyclase activity"/>
    <property type="evidence" value="ECO:0007669"/>
    <property type="project" value="UniProtKB-EC"/>
</dbReference>
<keyword evidence="12 14" id="KW-0456">Lyase</keyword>
<evidence type="ECO:0000256" key="12">
    <source>
        <dbReference type="ARBA" id="ARBA00023239"/>
    </source>
</evidence>
<evidence type="ECO:0000256" key="2">
    <source>
        <dbReference type="ARBA" id="ARBA00004479"/>
    </source>
</evidence>
<feature type="domain" description="Protein kinase" evidence="16">
    <location>
        <begin position="829"/>
        <end position="1118"/>
    </location>
</feature>
<dbReference type="GO" id="GO:0035556">
    <property type="term" value="P:intracellular signal transduction"/>
    <property type="evidence" value="ECO:0007669"/>
    <property type="project" value="InterPro"/>
</dbReference>
<evidence type="ECO:0000256" key="7">
    <source>
        <dbReference type="ARBA" id="ARBA00022989"/>
    </source>
</evidence>
<keyword evidence="7" id="KW-1133">Transmembrane helix</keyword>
<dbReference type="PANTHER" id="PTHR11920">
    <property type="entry name" value="GUANYLYL CYCLASE"/>
    <property type="match status" value="1"/>
</dbReference>
<evidence type="ECO:0000256" key="4">
    <source>
        <dbReference type="ARBA" id="ARBA00022692"/>
    </source>
</evidence>
<dbReference type="EMBL" id="OA565130">
    <property type="protein sequence ID" value="CAD7196362.1"/>
    <property type="molecule type" value="Genomic_DNA"/>
</dbReference>
<comment type="similarity">
    <text evidence="14">Belongs to the adenylyl cyclase class-4/guanylyl cyclase family.</text>
</comment>
<dbReference type="SUPFAM" id="SSF55073">
    <property type="entry name" value="Nucleotide cyclase"/>
    <property type="match status" value="1"/>
</dbReference>
<comment type="catalytic activity">
    <reaction evidence="1 15">
        <text>GTP = 3',5'-cyclic GMP + diphosphate</text>
        <dbReference type="Rhea" id="RHEA:13665"/>
        <dbReference type="ChEBI" id="CHEBI:33019"/>
        <dbReference type="ChEBI" id="CHEBI:37565"/>
        <dbReference type="ChEBI" id="CHEBI:57746"/>
        <dbReference type="EC" id="4.6.1.2"/>
    </reaction>
</comment>
<name>A0A7R8VFY2_TIMDO</name>
<evidence type="ECO:0000256" key="11">
    <source>
        <dbReference type="ARBA" id="ARBA00023180"/>
    </source>
</evidence>
<keyword evidence="4" id="KW-0812">Transmembrane</keyword>
<evidence type="ECO:0000256" key="9">
    <source>
        <dbReference type="ARBA" id="ARBA00023136"/>
    </source>
</evidence>
<dbReference type="SMART" id="SM00044">
    <property type="entry name" value="CYCc"/>
    <property type="match status" value="1"/>
</dbReference>
<dbReference type="InterPro" id="IPR050401">
    <property type="entry name" value="Cyclic_nucleotide_synthase"/>
</dbReference>
<keyword evidence="8" id="KW-0342">GTP-binding</keyword>
<evidence type="ECO:0000256" key="3">
    <source>
        <dbReference type="ARBA" id="ARBA00012202"/>
    </source>
</evidence>
<dbReference type="SUPFAM" id="SSF53822">
    <property type="entry name" value="Periplasmic binding protein-like I"/>
    <property type="match status" value="2"/>
</dbReference>
<dbReference type="Gene3D" id="6.10.250.780">
    <property type="match status" value="1"/>
</dbReference>
<organism evidence="18">
    <name type="scientific">Timema douglasi</name>
    <name type="common">Walking stick</name>
    <dbReference type="NCBI Taxonomy" id="61478"/>
    <lineage>
        <taxon>Eukaryota</taxon>
        <taxon>Metazoa</taxon>
        <taxon>Ecdysozoa</taxon>
        <taxon>Arthropoda</taxon>
        <taxon>Hexapoda</taxon>
        <taxon>Insecta</taxon>
        <taxon>Pterygota</taxon>
        <taxon>Neoptera</taxon>
        <taxon>Polyneoptera</taxon>
        <taxon>Phasmatodea</taxon>
        <taxon>Timematodea</taxon>
        <taxon>Timematoidea</taxon>
        <taxon>Timematidae</taxon>
        <taxon>Timema</taxon>
    </lineage>
</organism>
<dbReference type="GO" id="GO:0005524">
    <property type="term" value="F:ATP binding"/>
    <property type="evidence" value="ECO:0007669"/>
    <property type="project" value="InterPro"/>
</dbReference>
<dbReference type="Gene3D" id="3.30.70.1230">
    <property type="entry name" value="Nucleotide cyclase"/>
    <property type="match status" value="1"/>
</dbReference>
<accession>A0A7R8VFY2</accession>
<dbReference type="PROSITE" id="PS50011">
    <property type="entry name" value="PROTEIN_KINASE_DOM"/>
    <property type="match status" value="1"/>
</dbReference>
<evidence type="ECO:0000313" key="18">
    <source>
        <dbReference type="EMBL" id="CAD7196362.1"/>
    </source>
</evidence>
<dbReference type="InterPro" id="IPR029787">
    <property type="entry name" value="Nucleotide_cyclase"/>
</dbReference>
<dbReference type="InterPro" id="IPR001245">
    <property type="entry name" value="Ser-Thr/Tyr_kinase_cat_dom"/>
</dbReference>
<dbReference type="GO" id="GO:0007168">
    <property type="term" value="P:receptor guanylyl cyclase signaling pathway"/>
    <property type="evidence" value="ECO:0007669"/>
    <property type="project" value="TreeGrafter"/>
</dbReference>
<dbReference type="GO" id="GO:0005525">
    <property type="term" value="F:GTP binding"/>
    <property type="evidence" value="ECO:0007669"/>
    <property type="project" value="UniProtKB-KW"/>
</dbReference>
<evidence type="ECO:0000259" key="17">
    <source>
        <dbReference type="PROSITE" id="PS50125"/>
    </source>
</evidence>
<gene>
    <name evidence="18" type="ORF">TDIB3V08_LOCUS2713</name>
</gene>
<evidence type="ECO:0000256" key="15">
    <source>
        <dbReference type="RuleBase" id="RU003431"/>
    </source>
</evidence>
<dbReference type="GO" id="GO:0004016">
    <property type="term" value="F:adenylate cyclase activity"/>
    <property type="evidence" value="ECO:0007669"/>
    <property type="project" value="TreeGrafter"/>
</dbReference>
<evidence type="ECO:0000256" key="6">
    <source>
        <dbReference type="ARBA" id="ARBA00022741"/>
    </source>
</evidence>
<keyword evidence="13 15" id="KW-0141">cGMP biosynthesis</keyword>
<dbReference type="GO" id="GO:0004672">
    <property type="term" value="F:protein kinase activity"/>
    <property type="evidence" value="ECO:0007669"/>
    <property type="project" value="InterPro"/>
</dbReference>
<sequence length="1365" mass="154626">MTVLEYSTGRAKRCKHMCTTGGIGSRCMALHTSTYWITSAEHTEINALSSVEYSSPMASLVLTDNSQLTYDSHNLGTGAHNFCSSVTFGFLATYATTPVALGAVPLAVDAVNTDPRLLPGRTLHYLAADIGTSPHRGHSSVATLAIRAMTAMRDSGTVAFIGPGDTCRAEALVAAAWNLPMIAYLTWGRQILPTLSHRIRFDAHHHEERRRLRRSRLQFLATQGLIINGHTDDSSNFVKILRLRCEDCPILKKWVYRDSFKWCSHESCNDILEITSYNVTRTLTSHISDANHYAIIVEETSGISVQKQVSICFRIVTEDLETEEIFLGFYETMNTKSETLFRIIMNVLCIFNSSVTNCRGPCFVSAQNITGDVNGVQTRMMNFCRVDTVNSTLQEKSLHFKKASIMIAVMLELMRNFRTQYEAFWDNTNSRSENLNVADPMIPRRRRLPHRLDDASNRSVFPFSTLKEFYHQVFNEVVDTIRKCADTKVSDKRVYYTFARTLPPSSKVSKSVVALLRAFSWDKFVIVASRRPAWGGQVKDAIKNLYWEWSGVIFVQELAILYGLNITAVYQLSELDYVHTSHFIQEVEKIVTETYHRTRGKGYVELQILVYVFVGEHFTLVDLVACLQQRKLLDNGDYIIISVDDEIYDPKRRLSIVFREYLDPHLRNSTKSNNIIGFRSVPVDAAHLYDAVMIYARALTEVFENGDDPRDGSAILKRIRNRSYHSVQGYDVYIDNNGDAEGNYTVVALLEDTSDDGTVATWSMQPVGYFQYNTTTGAANLPEFRYLNAQRPFQWVGGHQPRAEPLCGFWGERCVYRTDWRITAPLCMLLALAAVAAVFSLSVFQAPGFNLDQSDLGSKRAYIKIGLYRGNIVAIKKVYKRHIDITRNIRKELKQIREVRHENIISFIGACVDYDNICVLIAYCARGSLEDVLGNNDLHLDTMFVSSLVADILKGMIYLHDSEIISHGNLRSSNCLVDSRWVLQISDFGLHEFKAGQEEPNSKAKENKRLLWRAPELLRHPAAPARGTQKADVYSFAIVLYEIVGRAGPWGTQGLSESEIVTRVRCPPDGQLFRPPIDHLDLPDFVKKCMRFCWDEEPEQRPDIRYIRILLKEMHTGLKANIFDNMLAIMEKYAYNLESIVQERTNQLTEEKKKTEALLHRMLPKTVAESLKRGEPVEAESFDSVSIYFSDIVGFTELSAVSTPMQVVELLNDLYTCCDSIISHYDVYKVETIGDAYMVVSGLPVRNGDRHAEEVASMALHLLATINTIHIRHHPTEKLMLRIGVHSGQCVAGVVGLKMPRYCLFGDTVNTASRMESSGEALKIHMSETTKQLLDRLGGYLYDERGLTFIKVSLRLRDIPDKRDS</sequence>
<dbReference type="FunFam" id="1.10.510.10:FF:000420">
    <property type="entry name" value="Guanylate cyclase"/>
    <property type="match status" value="1"/>
</dbReference>
<dbReference type="InterPro" id="IPR001828">
    <property type="entry name" value="ANF_lig-bd_rcpt"/>
</dbReference>
<evidence type="ECO:0000256" key="8">
    <source>
        <dbReference type="ARBA" id="ARBA00023134"/>
    </source>
</evidence>
<evidence type="ECO:0000259" key="16">
    <source>
        <dbReference type="PROSITE" id="PS50011"/>
    </source>
</evidence>
<dbReference type="InterPro" id="IPR001054">
    <property type="entry name" value="A/G_cyclase"/>
</dbReference>
<evidence type="ECO:0000256" key="5">
    <source>
        <dbReference type="ARBA" id="ARBA00022729"/>
    </source>
</evidence>
<dbReference type="InterPro" id="IPR011009">
    <property type="entry name" value="Kinase-like_dom_sf"/>
</dbReference>
<evidence type="ECO:0000256" key="14">
    <source>
        <dbReference type="RuleBase" id="RU000405"/>
    </source>
</evidence>